<name>A0A4R4Z8L1_9ACTN</name>
<dbReference type="InterPro" id="IPR014729">
    <property type="entry name" value="Rossmann-like_a/b/a_fold"/>
</dbReference>
<protein>
    <recommendedName>
        <fullName evidence="3">Phosphoadenosine phosphosulphate reductase domain-containing protein</fullName>
    </recommendedName>
</protein>
<keyword evidence="2" id="KW-1185">Reference proteome</keyword>
<evidence type="ECO:0000313" key="2">
    <source>
        <dbReference type="Proteomes" id="UP000295302"/>
    </source>
</evidence>
<organism evidence="1 2">
    <name type="scientific">Nonomuraea terrae</name>
    <dbReference type="NCBI Taxonomy" id="2530383"/>
    <lineage>
        <taxon>Bacteria</taxon>
        <taxon>Bacillati</taxon>
        <taxon>Actinomycetota</taxon>
        <taxon>Actinomycetes</taxon>
        <taxon>Streptosporangiales</taxon>
        <taxon>Streptosporangiaceae</taxon>
        <taxon>Nonomuraea</taxon>
    </lineage>
</organism>
<dbReference type="SUPFAM" id="SSF52402">
    <property type="entry name" value="Adenine nucleotide alpha hydrolases-like"/>
    <property type="match status" value="1"/>
</dbReference>
<dbReference type="EMBL" id="SMKQ01000008">
    <property type="protein sequence ID" value="TDD54543.1"/>
    <property type="molecule type" value="Genomic_DNA"/>
</dbReference>
<evidence type="ECO:0000313" key="1">
    <source>
        <dbReference type="EMBL" id="TDD54543.1"/>
    </source>
</evidence>
<comment type="caution">
    <text evidence="1">The sequence shown here is derived from an EMBL/GenBank/DDBJ whole genome shotgun (WGS) entry which is preliminary data.</text>
</comment>
<dbReference type="RefSeq" id="WP_132609118.1">
    <property type="nucleotide sequence ID" value="NZ_SMKQ01000008.1"/>
</dbReference>
<dbReference type="OrthoDB" id="9774475at2"/>
<dbReference type="Proteomes" id="UP000295302">
    <property type="component" value="Unassembled WGS sequence"/>
</dbReference>
<reference evidence="1 2" key="1">
    <citation type="submission" date="2019-03" db="EMBL/GenBank/DDBJ databases">
        <title>Draft genome sequences of novel Actinobacteria.</title>
        <authorList>
            <person name="Sahin N."/>
            <person name="Ay H."/>
            <person name="Saygin H."/>
        </authorList>
    </citation>
    <scope>NUCLEOTIDE SEQUENCE [LARGE SCALE GENOMIC DNA]</scope>
    <source>
        <strain evidence="1 2">CH32</strain>
    </source>
</reference>
<dbReference type="Gene3D" id="3.40.50.620">
    <property type="entry name" value="HUPs"/>
    <property type="match status" value="1"/>
</dbReference>
<accession>A0A4R4Z8L1</accession>
<dbReference type="AlphaFoldDB" id="A0A4R4Z8L1"/>
<dbReference type="PROSITE" id="PS51257">
    <property type="entry name" value="PROKAR_LIPOPROTEIN"/>
    <property type="match status" value="1"/>
</dbReference>
<evidence type="ECO:0008006" key="3">
    <source>
        <dbReference type="Google" id="ProtNLM"/>
    </source>
</evidence>
<proteinExistence type="predicted"/>
<gene>
    <name evidence="1" type="ORF">E1286_04960</name>
</gene>
<sequence>MSAAIRTLSLGAGVQSTALVLLACEGRIKPFDAAIFADTGWEPQRVYDHLDRLTEYADAHGLPIVRVSTSNIRDDALDPAHRFVSLPTFTLGPCPTCIPHGHLGYVYDLPLPDYDGEGPSTYTGTCPKCRGTGEAQGMGRRQCTNEYKLKAVKRGTRDLLGYPHPQPIPRDVFADQAVGISRDEIGRAKDSGVNYLRSYFPLLDMPGAADGRTGWTRADCRRYLKAHGWGATPRSACVGCPFKGNREWREMRDNHPEEWADAVAFDHALRAVPREDGIREYLHASRVPLDEAPIDRVTGHEWRSRQTDVFGQIADARLENGDPDGCSPWACRSGEPVVAAEVPDGA</sequence>